<name>A0A368NGY3_9GAMM</name>
<keyword evidence="3" id="KW-1185">Reference proteome</keyword>
<keyword evidence="1" id="KW-0732">Signal</keyword>
<accession>A0A368NGY3</accession>
<dbReference type="EMBL" id="QPID01000007">
    <property type="protein sequence ID" value="RCU49143.1"/>
    <property type="molecule type" value="Genomic_DNA"/>
</dbReference>
<comment type="caution">
    <text evidence="2">The sequence shown here is derived from an EMBL/GenBank/DDBJ whole genome shotgun (WGS) entry which is preliminary data.</text>
</comment>
<gene>
    <name evidence="2" type="ORF">DU002_12355</name>
</gene>
<feature type="chain" id="PRO_5016777101" description="Lipoprotein" evidence="1">
    <location>
        <begin position="21"/>
        <end position="200"/>
    </location>
</feature>
<dbReference type="Pfam" id="PF03923">
    <property type="entry name" value="Lipoprotein_16"/>
    <property type="match status" value="1"/>
</dbReference>
<dbReference type="PROSITE" id="PS51257">
    <property type="entry name" value="PROKAR_LIPOPROTEIN"/>
    <property type="match status" value="1"/>
</dbReference>
<organism evidence="2 3">
    <name type="scientific">Corallincola holothuriorum</name>
    <dbReference type="NCBI Taxonomy" id="2282215"/>
    <lineage>
        <taxon>Bacteria</taxon>
        <taxon>Pseudomonadati</taxon>
        <taxon>Pseudomonadota</taxon>
        <taxon>Gammaproteobacteria</taxon>
        <taxon>Alteromonadales</taxon>
        <taxon>Psychromonadaceae</taxon>
        <taxon>Corallincola</taxon>
    </lineage>
</organism>
<evidence type="ECO:0000313" key="2">
    <source>
        <dbReference type="EMBL" id="RCU49143.1"/>
    </source>
</evidence>
<protein>
    <recommendedName>
        <fullName evidence="4">Lipoprotein</fullName>
    </recommendedName>
</protein>
<dbReference type="AlphaFoldDB" id="A0A368NGY3"/>
<evidence type="ECO:0000313" key="3">
    <source>
        <dbReference type="Proteomes" id="UP000252558"/>
    </source>
</evidence>
<reference evidence="2 3" key="1">
    <citation type="submission" date="2018-07" db="EMBL/GenBank/DDBJ databases">
        <title>Corallincola holothuriorum sp. nov., a new facultative anaerobe isolated from sea cucumber Apostichopus japonicus.</title>
        <authorList>
            <person name="Xia H."/>
        </authorList>
    </citation>
    <scope>NUCLEOTIDE SEQUENCE [LARGE SCALE GENOMIC DNA]</scope>
    <source>
        <strain evidence="2 3">C4</strain>
    </source>
</reference>
<evidence type="ECO:0000256" key="1">
    <source>
        <dbReference type="SAM" id="SignalP"/>
    </source>
</evidence>
<sequence>MLKTLSLKALLFAFCGVLIAGCSSQYSPIIISPPVVFADDVWPDAQPIALKVEDMRPAQYLAKIQGSGEKVTLVPGNNSLSEVVNVRVAAAFNEHGIDVNPLSPIEFNIELHSALVDVTKPGHFDYDIDTHIKIEVNIKKSTGQFTKLFRGKRQTIIAIKPDTAKLEEELNALLGKVLNELVNDGEIHQFIARQPTDIVH</sequence>
<evidence type="ECO:0008006" key="4">
    <source>
        <dbReference type="Google" id="ProtNLM"/>
    </source>
</evidence>
<feature type="signal peptide" evidence="1">
    <location>
        <begin position="1"/>
        <end position="20"/>
    </location>
</feature>
<proteinExistence type="predicted"/>
<dbReference type="InterPro" id="IPR005619">
    <property type="entry name" value="Uncharacterised_YajG"/>
</dbReference>
<dbReference type="RefSeq" id="WP_114338703.1">
    <property type="nucleotide sequence ID" value="NZ_QPID01000007.1"/>
</dbReference>
<dbReference type="Proteomes" id="UP000252558">
    <property type="component" value="Unassembled WGS sequence"/>
</dbReference>